<evidence type="ECO:0000313" key="2">
    <source>
        <dbReference type="EMBL" id="GFR75983.1"/>
    </source>
</evidence>
<keyword evidence="3" id="KW-1185">Reference proteome</keyword>
<feature type="compositionally biased region" description="Basic and acidic residues" evidence="1">
    <location>
        <begin position="57"/>
        <end position="67"/>
    </location>
</feature>
<dbReference type="EMBL" id="BMAT01000917">
    <property type="protein sequence ID" value="GFR75983.1"/>
    <property type="molecule type" value="Genomic_DNA"/>
</dbReference>
<gene>
    <name evidence="2" type="ORF">ElyMa_000469900</name>
</gene>
<protein>
    <submittedName>
        <fullName evidence="2">Uncharacterized protein</fullName>
    </submittedName>
</protein>
<sequence>MRQREENYARLALLSCVSVVFLKIHAVPGVSLVTLPEGSSVGQMVVRNYSETPIADGESRSDEERDSPGSVPDTSRSYVTHQELQKLFQEEDLRELYKEAESLVRLPHKPKN</sequence>
<evidence type="ECO:0000256" key="1">
    <source>
        <dbReference type="SAM" id="MobiDB-lite"/>
    </source>
</evidence>
<name>A0AAV4FRD5_9GAST</name>
<proteinExistence type="predicted"/>
<feature type="region of interest" description="Disordered" evidence="1">
    <location>
        <begin position="49"/>
        <end position="78"/>
    </location>
</feature>
<organism evidence="2 3">
    <name type="scientific">Elysia marginata</name>
    <dbReference type="NCBI Taxonomy" id="1093978"/>
    <lineage>
        <taxon>Eukaryota</taxon>
        <taxon>Metazoa</taxon>
        <taxon>Spiralia</taxon>
        <taxon>Lophotrochozoa</taxon>
        <taxon>Mollusca</taxon>
        <taxon>Gastropoda</taxon>
        <taxon>Heterobranchia</taxon>
        <taxon>Euthyneura</taxon>
        <taxon>Panpulmonata</taxon>
        <taxon>Sacoglossa</taxon>
        <taxon>Placobranchoidea</taxon>
        <taxon>Plakobranchidae</taxon>
        <taxon>Elysia</taxon>
    </lineage>
</organism>
<dbReference type="Proteomes" id="UP000762676">
    <property type="component" value="Unassembled WGS sequence"/>
</dbReference>
<evidence type="ECO:0000313" key="3">
    <source>
        <dbReference type="Proteomes" id="UP000762676"/>
    </source>
</evidence>
<comment type="caution">
    <text evidence="2">The sequence shown here is derived from an EMBL/GenBank/DDBJ whole genome shotgun (WGS) entry which is preliminary data.</text>
</comment>
<dbReference type="AlphaFoldDB" id="A0AAV4FRD5"/>
<reference evidence="2 3" key="1">
    <citation type="journal article" date="2021" name="Elife">
        <title>Chloroplast acquisition without the gene transfer in kleptoplastic sea slugs, Plakobranchus ocellatus.</title>
        <authorList>
            <person name="Maeda T."/>
            <person name="Takahashi S."/>
            <person name="Yoshida T."/>
            <person name="Shimamura S."/>
            <person name="Takaki Y."/>
            <person name="Nagai Y."/>
            <person name="Toyoda A."/>
            <person name="Suzuki Y."/>
            <person name="Arimoto A."/>
            <person name="Ishii H."/>
            <person name="Satoh N."/>
            <person name="Nishiyama T."/>
            <person name="Hasebe M."/>
            <person name="Maruyama T."/>
            <person name="Minagawa J."/>
            <person name="Obokata J."/>
            <person name="Shigenobu S."/>
        </authorList>
    </citation>
    <scope>NUCLEOTIDE SEQUENCE [LARGE SCALE GENOMIC DNA]</scope>
</reference>
<accession>A0AAV4FRD5</accession>